<dbReference type="EMBL" id="KQ417945">
    <property type="protein sequence ID" value="KOF89561.1"/>
    <property type="molecule type" value="Genomic_DNA"/>
</dbReference>
<name>A0A0L8HK10_OCTBM</name>
<accession>A0A0L8HK10</accession>
<dbReference type="AlphaFoldDB" id="A0A0L8HK10"/>
<proteinExistence type="predicted"/>
<sequence length="81" mass="8891">MNGEIILIIDSVEYGFHSLGLAGLALHFHSGTLASTLNHYAQSLFSTTFPREPSPYLCPKQNINDIKLTNFGHGKCSILQT</sequence>
<gene>
    <name evidence="1" type="ORF">OCBIM_22012847mg</name>
</gene>
<organism evidence="1">
    <name type="scientific">Octopus bimaculoides</name>
    <name type="common">California two-spotted octopus</name>
    <dbReference type="NCBI Taxonomy" id="37653"/>
    <lineage>
        <taxon>Eukaryota</taxon>
        <taxon>Metazoa</taxon>
        <taxon>Spiralia</taxon>
        <taxon>Lophotrochozoa</taxon>
        <taxon>Mollusca</taxon>
        <taxon>Cephalopoda</taxon>
        <taxon>Coleoidea</taxon>
        <taxon>Octopodiformes</taxon>
        <taxon>Octopoda</taxon>
        <taxon>Incirrata</taxon>
        <taxon>Octopodidae</taxon>
        <taxon>Octopus</taxon>
    </lineage>
</organism>
<reference evidence="1" key="1">
    <citation type="submission" date="2015-07" db="EMBL/GenBank/DDBJ databases">
        <title>MeaNS - Measles Nucleotide Surveillance Program.</title>
        <authorList>
            <person name="Tran T."/>
            <person name="Druce J."/>
        </authorList>
    </citation>
    <scope>NUCLEOTIDE SEQUENCE</scope>
    <source>
        <strain evidence="1">UCB-OBI-ISO-001</strain>
        <tissue evidence="1">Gonad</tissue>
    </source>
</reference>
<protein>
    <submittedName>
        <fullName evidence="1">Uncharacterized protein</fullName>
    </submittedName>
</protein>
<evidence type="ECO:0000313" key="1">
    <source>
        <dbReference type="EMBL" id="KOF89561.1"/>
    </source>
</evidence>